<comment type="caution">
    <text evidence="3">The sequence shown here is derived from an EMBL/GenBank/DDBJ whole genome shotgun (WGS) entry which is preliminary data.</text>
</comment>
<organism evidence="3 4">
    <name type="scientific">Psychromicrobium silvestre</name>
    <dbReference type="NCBI Taxonomy" id="1645614"/>
    <lineage>
        <taxon>Bacteria</taxon>
        <taxon>Bacillati</taxon>
        <taxon>Actinomycetota</taxon>
        <taxon>Actinomycetes</taxon>
        <taxon>Micrococcales</taxon>
        <taxon>Micrococcaceae</taxon>
        <taxon>Psychromicrobium</taxon>
    </lineage>
</organism>
<proteinExistence type="predicted"/>
<keyword evidence="2" id="KW-1133">Transmembrane helix</keyword>
<reference evidence="3 4" key="1">
    <citation type="submission" date="2020-07" db="EMBL/GenBank/DDBJ databases">
        <title>Sequencing the genomes of 1000 actinobacteria strains.</title>
        <authorList>
            <person name="Klenk H.-P."/>
        </authorList>
    </citation>
    <scope>NUCLEOTIDE SEQUENCE [LARGE SCALE GENOMIC DNA]</scope>
    <source>
        <strain evidence="3 4">DSM 102047</strain>
    </source>
</reference>
<evidence type="ECO:0000313" key="4">
    <source>
        <dbReference type="Proteomes" id="UP000521748"/>
    </source>
</evidence>
<sequence length="103" mass="11347">MHSLILLLDTVSQTPSPTPSLKDGLTPDQVSPGFLGFLATFFVVAIMVFLIVDMVRRIRRVRYRAQVAGELPLPVIPEDELSAEVPREVKSAAPPEDKAGKHR</sequence>
<protein>
    <submittedName>
        <fullName evidence="3">Uncharacterized protein</fullName>
    </submittedName>
</protein>
<accession>A0A7Y9LVX9</accession>
<evidence type="ECO:0000256" key="2">
    <source>
        <dbReference type="SAM" id="Phobius"/>
    </source>
</evidence>
<dbReference type="EMBL" id="JACBYQ010000002">
    <property type="protein sequence ID" value="NYE96525.1"/>
    <property type="molecule type" value="Genomic_DNA"/>
</dbReference>
<evidence type="ECO:0000313" key="3">
    <source>
        <dbReference type="EMBL" id="NYE96525.1"/>
    </source>
</evidence>
<keyword evidence="4" id="KW-1185">Reference proteome</keyword>
<dbReference type="Proteomes" id="UP000521748">
    <property type="component" value="Unassembled WGS sequence"/>
</dbReference>
<keyword evidence="2" id="KW-0812">Transmembrane</keyword>
<evidence type="ECO:0000256" key="1">
    <source>
        <dbReference type="SAM" id="MobiDB-lite"/>
    </source>
</evidence>
<gene>
    <name evidence="3" type="ORF">FHU41_002775</name>
</gene>
<keyword evidence="2" id="KW-0472">Membrane</keyword>
<dbReference type="RefSeq" id="WP_179390172.1">
    <property type="nucleotide sequence ID" value="NZ_JACBYQ010000002.1"/>
</dbReference>
<dbReference type="AlphaFoldDB" id="A0A7Y9LVX9"/>
<feature type="compositionally biased region" description="Basic and acidic residues" evidence="1">
    <location>
        <begin position="85"/>
        <end position="103"/>
    </location>
</feature>
<name>A0A7Y9LVX9_9MICC</name>
<feature type="transmembrane region" description="Helical" evidence="2">
    <location>
        <begin position="34"/>
        <end position="55"/>
    </location>
</feature>
<feature type="region of interest" description="Disordered" evidence="1">
    <location>
        <begin position="84"/>
        <end position="103"/>
    </location>
</feature>